<protein>
    <submittedName>
        <fullName evidence="1">Uncharacterized protein</fullName>
    </submittedName>
</protein>
<dbReference type="EMBL" id="FNZU01000004">
    <property type="protein sequence ID" value="SEK63552.1"/>
    <property type="molecule type" value="Genomic_DNA"/>
</dbReference>
<accession>A0A1H7INT2</accession>
<reference evidence="2" key="1">
    <citation type="submission" date="2016-10" db="EMBL/GenBank/DDBJ databases">
        <authorList>
            <person name="Varghese N."/>
            <person name="Submissions S."/>
        </authorList>
    </citation>
    <scope>NUCLEOTIDE SEQUENCE [LARGE SCALE GENOMIC DNA]</scope>
    <source>
        <strain evidence="2">DSM 19183</strain>
    </source>
</reference>
<gene>
    <name evidence="1" type="ORF">SAMN04488099_104189</name>
</gene>
<name>A0A1H7INT2_9LACT</name>
<keyword evidence="2" id="KW-1185">Reference proteome</keyword>
<evidence type="ECO:0000313" key="1">
    <source>
        <dbReference type="EMBL" id="SEK63552.1"/>
    </source>
</evidence>
<sequence>MQIIVTSNTQEDSLTPKEKQITSVALLNIVSLVNGLTTGKEMVMNPLPDDALGFDIHFSHEASEEEKQNFSGRVVRQLDTFFMMAELDYSTKID</sequence>
<dbReference type="AlphaFoldDB" id="A0A1H7INT2"/>
<evidence type="ECO:0000313" key="2">
    <source>
        <dbReference type="Proteomes" id="UP000199081"/>
    </source>
</evidence>
<organism evidence="1 2">
    <name type="scientific">Alkalibacterium pelagium</name>
    <dbReference type="NCBI Taxonomy" id="426702"/>
    <lineage>
        <taxon>Bacteria</taxon>
        <taxon>Bacillati</taxon>
        <taxon>Bacillota</taxon>
        <taxon>Bacilli</taxon>
        <taxon>Lactobacillales</taxon>
        <taxon>Carnobacteriaceae</taxon>
        <taxon>Alkalibacterium</taxon>
    </lineage>
</organism>
<dbReference type="RefSeq" id="WP_091479870.1">
    <property type="nucleotide sequence ID" value="NZ_BJYC01000004.1"/>
</dbReference>
<dbReference type="Proteomes" id="UP000199081">
    <property type="component" value="Unassembled WGS sequence"/>
</dbReference>
<proteinExistence type="predicted"/>